<dbReference type="Proteomes" id="UP000277108">
    <property type="component" value="Unassembled WGS sequence"/>
</dbReference>
<evidence type="ECO:0000256" key="3">
    <source>
        <dbReference type="ARBA" id="ARBA00022829"/>
    </source>
</evidence>
<keyword evidence="6" id="KW-1185">Reference proteome</keyword>
<evidence type="ECO:0000256" key="4">
    <source>
        <dbReference type="ARBA" id="ARBA00023306"/>
    </source>
</evidence>
<sequence>MDDFDSTIKSFDKMQNILLSLLFVAGDEGLQFSTIKDVLDVDQHIVQELISSFNSEVFQIHHYGDQILLTLTNEYSPYIKELIISKEKKLSQQALETLAIIAYNQPVTRNDIENLRQVNSDGAVNTLYALGLIDKLEVEGERSQQLITTEFFLNKFGLKSIADLPTMNDAKEREELEMFFNELEGTDSNES</sequence>
<dbReference type="SUPFAM" id="SSF46785">
    <property type="entry name" value="Winged helix' DNA-binding domain"/>
    <property type="match status" value="1"/>
</dbReference>
<dbReference type="PANTHER" id="PTHR34298">
    <property type="entry name" value="SEGREGATION AND CONDENSATION PROTEIN B"/>
    <property type="match status" value="1"/>
</dbReference>
<protein>
    <submittedName>
        <fullName evidence="5">Segregation and condensation protein B</fullName>
    </submittedName>
</protein>
<keyword evidence="1" id="KW-0963">Cytoplasm</keyword>
<dbReference type="GO" id="GO:0051301">
    <property type="term" value="P:cell division"/>
    <property type="evidence" value="ECO:0007669"/>
    <property type="project" value="UniProtKB-KW"/>
</dbReference>
<evidence type="ECO:0000313" key="6">
    <source>
        <dbReference type="Proteomes" id="UP000277108"/>
    </source>
</evidence>
<name>A0A3N5CJU8_9BACL</name>
<proteinExistence type="predicted"/>
<keyword evidence="4" id="KW-0131">Cell cycle</keyword>
<dbReference type="NCBIfam" id="TIGR00281">
    <property type="entry name" value="SMC-Scp complex subunit ScpB"/>
    <property type="match status" value="1"/>
</dbReference>
<dbReference type="InterPro" id="IPR036390">
    <property type="entry name" value="WH_DNA-bd_sf"/>
</dbReference>
<dbReference type="AlphaFoldDB" id="A0A3N5CJU8"/>
<dbReference type="PANTHER" id="PTHR34298:SF2">
    <property type="entry name" value="SEGREGATION AND CONDENSATION PROTEIN B"/>
    <property type="match status" value="1"/>
</dbReference>
<dbReference type="InterPro" id="IPR036388">
    <property type="entry name" value="WH-like_DNA-bd_sf"/>
</dbReference>
<dbReference type="InterPro" id="IPR005234">
    <property type="entry name" value="ScpB_csome_segregation"/>
</dbReference>
<organism evidence="5 6">
    <name type="scientific">Abyssicoccus albus</name>
    <dbReference type="NCBI Taxonomy" id="1817405"/>
    <lineage>
        <taxon>Bacteria</taxon>
        <taxon>Bacillati</taxon>
        <taxon>Bacillota</taxon>
        <taxon>Bacilli</taxon>
        <taxon>Bacillales</taxon>
        <taxon>Abyssicoccaceae</taxon>
    </lineage>
</organism>
<accession>A0A3N5CJU8</accession>
<dbReference type="EMBL" id="RKRK01000002">
    <property type="protein sequence ID" value="RPF58051.1"/>
    <property type="molecule type" value="Genomic_DNA"/>
</dbReference>
<reference evidence="5 6" key="1">
    <citation type="submission" date="2018-11" db="EMBL/GenBank/DDBJ databases">
        <title>Genomic Encyclopedia of Type Strains, Phase IV (KMG-IV): sequencing the most valuable type-strain genomes for metagenomic binning, comparative biology and taxonomic classification.</title>
        <authorList>
            <person name="Goeker M."/>
        </authorList>
    </citation>
    <scope>NUCLEOTIDE SEQUENCE [LARGE SCALE GENOMIC DNA]</scope>
    <source>
        <strain evidence="5 6">DSM 29158</strain>
    </source>
</reference>
<evidence type="ECO:0000256" key="2">
    <source>
        <dbReference type="ARBA" id="ARBA00022618"/>
    </source>
</evidence>
<dbReference type="Gene3D" id="1.10.10.10">
    <property type="entry name" value="Winged helix-like DNA-binding domain superfamily/Winged helix DNA-binding domain"/>
    <property type="match status" value="2"/>
</dbReference>
<comment type="caution">
    <text evidence="5">The sequence shown here is derived from an EMBL/GenBank/DDBJ whole genome shotgun (WGS) entry which is preliminary data.</text>
</comment>
<evidence type="ECO:0000313" key="5">
    <source>
        <dbReference type="EMBL" id="RPF58051.1"/>
    </source>
</evidence>
<dbReference type="RefSeq" id="WP_249037325.1">
    <property type="nucleotide sequence ID" value="NZ_RKRK01000002.1"/>
</dbReference>
<dbReference type="GO" id="GO:0051304">
    <property type="term" value="P:chromosome separation"/>
    <property type="evidence" value="ECO:0007669"/>
    <property type="project" value="InterPro"/>
</dbReference>
<gene>
    <name evidence="5" type="ORF">EDD62_0689</name>
</gene>
<keyword evidence="3" id="KW-0159">Chromosome partition</keyword>
<evidence type="ECO:0000256" key="1">
    <source>
        <dbReference type="ARBA" id="ARBA00022490"/>
    </source>
</evidence>
<keyword evidence="2" id="KW-0132">Cell division</keyword>
<dbReference type="Pfam" id="PF04079">
    <property type="entry name" value="SMC_ScpB"/>
    <property type="match status" value="1"/>
</dbReference>